<proteinExistence type="predicted"/>
<evidence type="ECO:0000256" key="1">
    <source>
        <dbReference type="SAM" id="MobiDB-lite"/>
    </source>
</evidence>
<accession>A0A8F2W4S4</accession>
<sequence>MEGTLSRSERSRPENPDRNNRRRRGPKKEKDEKSDRKHKQSKAAAPESPEKDFRYLEIVKLTRKYIPITINGLAVEKIIQVQAENQQNVSKKVKAEIVANHVLRLLKRDSKQPLYMSFMIPPADPDFPFELETLKFNLTIPPDYPRSSKELPSIIVLNSEIPRGFSINIERGFKEIATVARSKKTVDSDIELVDGRGLLSQVQTLNKYLEDFLKQEKRQTLKFVTFKPNTSASPNQPSSKESTPVVVPPTPPPEAPVSHISPDTASLRSKYVDEMCTKLVQNVKLFHKSAKEIRYKLIVPVAGKKVPFLWTFRNSTADVFISIPVEYPEVVPLLSIPTNFSTNLLVAKKALLEKENISLVEATQEAKAFEKNFKMNMEFWLTDKIGMDLVEIANFVNNNIERLGKSPEDVPYARPSRTSTHLLSYYPPNTYTYIPLSTPTMSENEIEYQYANECDLEIHCSPFGLSGVYMKVKGTNIMGIGSTMGLITGTSKGMIHYNDSADLQDQRYKLFVVVEGDNTLRIDFTKIIGLSGDEGDKITQVELGKEDAQPSLIFTGRCPEGRPEKIDPFIGIFSFEREDKA</sequence>
<dbReference type="Proteomes" id="UP000825438">
    <property type="component" value="Chromosome III"/>
</dbReference>
<feature type="region of interest" description="Disordered" evidence="1">
    <location>
        <begin position="226"/>
        <end position="261"/>
    </location>
</feature>
<dbReference type="AlphaFoldDB" id="A0A8F2W4S4"/>
<feature type="region of interest" description="Disordered" evidence="1">
    <location>
        <begin position="1"/>
        <end position="49"/>
    </location>
</feature>
<feature type="compositionally biased region" description="Polar residues" evidence="1">
    <location>
        <begin position="227"/>
        <end position="236"/>
    </location>
</feature>
<name>A0A8F2W4S4_CANAR</name>
<gene>
    <name evidence="2" type="ORF">CA7LBN_002655</name>
</gene>
<dbReference type="EMBL" id="CP076751">
    <property type="protein sequence ID" value="QWW23821.1"/>
    <property type="molecule type" value="Genomic_DNA"/>
</dbReference>
<feature type="compositionally biased region" description="Pro residues" evidence="1">
    <location>
        <begin position="246"/>
        <end position="255"/>
    </location>
</feature>
<organism evidence="2">
    <name type="scientific">Candidozyma auris</name>
    <name type="common">Yeast</name>
    <name type="synonym">Candida auris</name>
    <dbReference type="NCBI Taxonomy" id="498019"/>
    <lineage>
        <taxon>Eukaryota</taxon>
        <taxon>Fungi</taxon>
        <taxon>Dikarya</taxon>
        <taxon>Ascomycota</taxon>
        <taxon>Saccharomycotina</taxon>
        <taxon>Pichiomycetes</taxon>
        <taxon>Metschnikowiaceae</taxon>
        <taxon>Candidozyma</taxon>
    </lineage>
</organism>
<evidence type="ECO:0000313" key="2">
    <source>
        <dbReference type="EMBL" id="QWW23821.1"/>
    </source>
</evidence>
<reference evidence="2" key="1">
    <citation type="submission" date="2021-06" db="EMBL/GenBank/DDBJ databases">
        <title>Candida auris outbreak in lebanese hospital.</title>
        <authorList>
            <person name="Finianos M."/>
        </authorList>
    </citation>
    <scope>NUCLEOTIDE SEQUENCE</scope>
    <source>
        <strain evidence="2">CA7LBN</strain>
    </source>
</reference>
<feature type="compositionally biased region" description="Basic and acidic residues" evidence="1">
    <location>
        <begin position="7"/>
        <end position="19"/>
    </location>
</feature>
<protein>
    <submittedName>
        <fullName evidence="2">Uncharacterized protein</fullName>
    </submittedName>
</protein>